<evidence type="ECO:0000313" key="6">
    <source>
        <dbReference type="Proteomes" id="UP001359559"/>
    </source>
</evidence>
<dbReference type="InterPro" id="IPR052483">
    <property type="entry name" value="bZIP_transcription_regulators"/>
</dbReference>
<proteinExistence type="predicted"/>
<feature type="domain" description="BZIP" evidence="4">
    <location>
        <begin position="133"/>
        <end position="204"/>
    </location>
</feature>
<organism evidence="5 6">
    <name type="scientific">Clitoria ternatea</name>
    <name type="common">Butterfly pea</name>
    <dbReference type="NCBI Taxonomy" id="43366"/>
    <lineage>
        <taxon>Eukaryota</taxon>
        <taxon>Viridiplantae</taxon>
        <taxon>Streptophyta</taxon>
        <taxon>Embryophyta</taxon>
        <taxon>Tracheophyta</taxon>
        <taxon>Spermatophyta</taxon>
        <taxon>Magnoliopsida</taxon>
        <taxon>eudicotyledons</taxon>
        <taxon>Gunneridae</taxon>
        <taxon>Pentapetalae</taxon>
        <taxon>rosids</taxon>
        <taxon>fabids</taxon>
        <taxon>Fabales</taxon>
        <taxon>Fabaceae</taxon>
        <taxon>Papilionoideae</taxon>
        <taxon>50 kb inversion clade</taxon>
        <taxon>NPAAA clade</taxon>
        <taxon>indigoferoid/millettioid clade</taxon>
        <taxon>Phaseoleae</taxon>
        <taxon>Clitoria</taxon>
    </lineage>
</organism>
<evidence type="ECO:0000256" key="1">
    <source>
        <dbReference type="ARBA" id="ARBA00023015"/>
    </source>
</evidence>
<reference evidence="5 6" key="1">
    <citation type="submission" date="2024-01" db="EMBL/GenBank/DDBJ databases">
        <title>The genomes of 5 underutilized Papilionoideae crops provide insights into root nodulation and disease resistance.</title>
        <authorList>
            <person name="Yuan L."/>
        </authorList>
    </citation>
    <scope>NUCLEOTIDE SEQUENCE [LARGE SCALE GENOMIC DNA]</scope>
    <source>
        <strain evidence="5">LY-2023</strain>
        <tissue evidence="5">Leaf</tissue>
    </source>
</reference>
<comment type="caution">
    <text evidence="5">The sequence shown here is derived from an EMBL/GenBank/DDBJ whole genome shotgun (WGS) entry which is preliminary data.</text>
</comment>
<dbReference type="GO" id="GO:0005634">
    <property type="term" value="C:nucleus"/>
    <property type="evidence" value="ECO:0007669"/>
    <property type="project" value="TreeGrafter"/>
</dbReference>
<protein>
    <recommendedName>
        <fullName evidence="4">BZIP domain-containing protein</fullName>
    </recommendedName>
</protein>
<dbReference type="EMBL" id="JAYKXN010000003">
    <property type="protein sequence ID" value="KAK7301704.1"/>
    <property type="molecule type" value="Genomic_DNA"/>
</dbReference>
<name>A0AAN9JQK2_CLITE</name>
<keyword evidence="1" id="KW-0805">Transcription regulation</keyword>
<dbReference type="PANTHER" id="PTHR46391:SF13">
    <property type="entry name" value="ACTIVATOR OF SPOMIN LUC3"/>
    <property type="match status" value="1"/>
</dbReference>
<evidence type="ECO:0000256" key="3">
    <source>
        <dbReference type="ARBA" id="ARBA00023242"/>
    </source>
</evidence>
<dbReference type="AlphaFoldDB" id="A0AAN9JQK2"/>
<dbReference type="PANTHER" id="PTHR46391">
    <property type="entry name" value="BASIC LEUCINE ZIPPER 34"/>
    <property type="match status" value="1"/>
</dbReference>
<dbReference type="GO" id="GO:0045893">
    <property type="term" value="P:positive regulation of DNA-templated transcription"/>
    <property type="evidence" value="ECO:0007669"/>
    <property type="project" value="TreeGrafter"/>
</dbReference>
<keyword evidence="2" id="KW-0804">Transcription</keyword>
<dbReference type="GO" id="GO:0003677">
    <property type="term" value="F:DNA binding"/>
    <property type="evidence" value="ECO:0007669"/>
    <property type="project" value="TreeGrafter"/>
</dbReference>
<gene>
    <name evidence="5" type="ORF">RJT34_12576</name>
</gene>
<keyword evidence="3" id="KW-0539">Nucleus</keyword>
<dbReference type="Proteomes" id="UP001359559">
    <property type="component" value="Unassembled WGS sequence"/>
</dbReference>
<dbReference type="InterPro" id="IPR046347">
    <property type="entry name" value="bZIP_sf"/>
</dbReference>
<evidence type="ECO:0000313" key="5">
    <source>
        <dbReference type="EMBL" id="KAK7301704.1"/>
    </source>
</evidence>
<dbReference type="InterPro" id="IPR004827">
    <property type="entry name" value="bZIP"/>
</dbReference>
<dbReference type="SMART" id="SM00338">
    <property type="entry name" value="BRLZ"/>
    <property type="match status" value="1"/>
</dbReference>
<accession>A0AAN9JQK2</accession>
<evidence type="ECO:0000256" key="2">
    <source>
        <dbReference type="ARBA" id="ARBA00023163"/>
    </source>
</evidence>
<evidence type="ECO:0000259" key="4">
    <source>
        <dbReference type="SMART" id="SM00338"/>
    </source>
</evidence>
<dbReference type="SUPFAM" id="SSF57959">
    <property type="entry name" value="Leucine zipper domain"/>
    <property type="match status" value="1"/>
</dbReference>
<sequence length="258" mass="29081">MGELLEKNCLASLEDQSCLEKSPTFNFMGPSTQLIGGASSSFHASLGKSHCDAEENTTNLELDLKIGISNAYSAQVDDNHYKNCNLDDQVIEKDFLNGQFATPGVGVNFNINPIHEGQASQPDLDLKVAMETTEDDQRLKRLAANRSYSKKYRMKKMLYIEHLENLTRALMLKNSNMRLQIQHNKHVHHFLMSEQHQLKLKAAAYANDGIMKEVEIGKKIAEVNRLRALQMNQLQAKDTPTHNLNVGSLAIDAQFRLR</sequence>
<keyword evidence="6" id="KW-1185">Reference proteome</keyword>
<dbReference type="GO" id="GO:0003700">
    <property type="term" value="F:DNA-binding transcription factor activity"/>
    <property type="evidence" value="ECO:0007669"/>
    <property type="project" value="InterPro"/>
</dbReference>